<dbReference type="AlphaFoldDB" id="A0AAE1KFB3"/>
<protein>
    <submittedName>
        <fullName evidence="2">Uncharacterized protein</fullName>
    </submittedName>
</protein>
<evidence type="ECO:0000313" key="3">
    <source>
        <dbReference type="Proteomes" id="UP001286313"/>
    </source>
</evidence>
<feature type="compositionally biased region" description="Low complexity" evidence="1">
    <location>
        <begin position="171"/>
        <end position="200"/>
    </location>
</feature>
<name>A0AAE1KFB3_PETCI</name>
<dbReference type="Proteomes" id="UP001286313">
    <property type="component" value="Unassembled WGS sequence"/>
</dbReference>
<feature type="region of interest" description="Disordered" evidence="1">
    <location>
        <begin position="98"/>
        <end position="119"/>
    </location>
</feature>
<accession>A0AAE1KFB3</accession>
<evidence type="ECO:0000256" key="1">
    <source>
        <dbReference type="SAM" id="MobiDB-lite"/>
    </source>
</evidence>
<dbReference type="EMBL" id="JAWQEG010002186">
    <property type="protein sequence ID" value="KAK3873741.1"/>
    <property type="molecule type" value="Genomic_DNA"/>
</dbReference>
<comment type="caution">
    <text evidence="2">The sequence shown here is derived from an EMBL/GenBank/DDBJ whole genome shotgun (WGS) entry which is preliminary data.</text>
</comment>
<keyword evidence="3" id="KW-1185">Reference proteome</keyword>
<sequence length="200" mass="20811">MFICLLGNGDEAIPMLNLNHHLQMSGGYCHNPPPTPTVETPTNALSNTYVTEPTICSNTYLALPISHKAAALPNSRSAAPPWTTPQISNSQASPCVYVSQARRDSQSSPLHGSQLSPGLSSHAGVGEGLCAGRSFGCKEEQPATTKSKGFLSAYHGPFSDLISSSKAARPSLLGPSSSSDQSAQASSSSSSFLSVSHVPR</sequence>
<feature type="region of interest" description="Disordered" evidence="1">
    <location>
        <begin position="169"/>
        <end position="200"/>
    </location>
</feature>
<evidence type="ECO:0000313" key="2">
    <source>
        <dbReference type="EMBL" id="KAK3873741.1"/>
    </source>
</evidence>
<gene>
    <name evidence="2" type="ORF">Pcinc_021274</name>
</gene>
<organism evidence="2 3">
    <name type="scientific">Petrolisthes cinctipes</name>
    <name type="common">Flat porcelain crab</name>
    <dbReference type="NCBI Taxonomy" id="88211"/>
    <lineage>
        <taxon>Eukaryota</taxon>
        <taxon>Metazoa</taxon>
        <taxon>Ecdysozoa</taxon>
        <taxon>Arthropoda</taxon>
        <taxon>Crustacea</taxon>
        <taxon>Multicrustacea</taxon>
        <taxon>Malacostraca</taxon>
        <taxon>Eumalacostraca</taxon>
        <taxon>Eucarida</taxon>
        <taxon>Decapoda</taxon>
        <taxon>Pleocyemata</taxon>
        <taxon>Anomura</taxon>
        <taxon>Galatheoidea</taxon>
        <taxon>Porcellanidae</taxon>
        <taxon>Petrolisthes</taxon>
    </lineage>
</organism>
<reference evidence="2" key="1">
    <citation type="submission" date="2023-10" db="EMBL/GenBank/DDBJ databases">
        <title>Genome assemblies of two species of porcelain crab, Petrolisthes cinctipes and Petrolisthes manimaculis (Anomura: Porcellanidae).</title>
        <authorList>
            <person name="Angst P."/>
        </authorList>
    </citation>
    <scope>NUCLEOTIDE SEQUENCE</scope>
    <source>
        <strain evidence="2">PB745_01</strain>
        <tissue evidence="2">Gill</tissue>
    </source>
</reference>
<feature type="compositionally biased region" description="Polar residues" evidence="1">
    <location>
        <begin position="106"/>
        <end position="119"/>
    </location>
</feature>
<proteinExistence type="predicted"/>